<dbReference type="AlphaFoldDB" id="A0AAE3R8D3"/>
<dbReference type="RefSeq" id="WP_314513889.1">
    <property type="nucleotide sequence ID" value="NZ_JASJOU010000008.1"/>
</dbReference>
<feature type="domain" description="Lantibiotic dehydratase N-terminal" evidence="1">
    <location>
        <begin position="46"/>
        <end position="698"/>
    </location>
</feature>
<reference evidence="3" key="1">
    <citation type="submission" date="2023-05" db="EMBL/GenBank/DDBJ databases">
        <authorList>
            <person name="Zhang X."/>
        </authorList>
    </citation>
    <scope>NUCLEOTIDE SEQUENCE</scope>
    <source>
        <strain evidence="3">BD1B2-1</strain>
    </source>
</reference>
<accession>A0AAE3R8D3</accession>
<dbReference type="NCBIfam" id="TIGR03891">
    <property type="entry name" value="thiopep_ocin"/>
    <property type="match status" value="1"/>
</dbReference>
<gene>
    <name evidence="3" type="ORF">QNI22_21660</name>
</gene>
<organism evidence="3 4">
    <name type="scientific">Xanthocytophaga agilis</name>
    <dbReference type="NCBI Taxonomy" id="3048010"/>
    <lineage>
        <taxon>Bacteria</taxon>
        <taxon>Pseudomonadati</taxon>
        <taxon>Bacteroidota</taxon>
        <taxon>Cytophagia</taxon>
        <taxon>Cytophagales</taxon>
        <taxon>Rhodocytophagaceae</taxon>
        <taxon>Xanthocytophaga</taxon>
    </lineage>
</organism>
<dbReference type="EMBL" id="JASJOU010000008">
    <property type="protein sequence ID" value="MDJ1503290.1"/>
    <property type="molecule type" value="Genomic_DNA"/>
</dbReference>
<evidence type="ECO:0000259" key="2">
    <source>
        <dbReference type="Pfam" id="PF14028"/>
    </source>
</evidence>
<name>A0AAE3R8D3_9BACT</name>
<evidence type="ECO:0000259" key="1">
    <source>
        <dbReference type="Pfam" id="PF04738"/>
    </source>
</evidence>
<keyword evidence="4" id="KW-1185">Reference proteome</keyword>
<dbReference type="InterPro" id="IPR006827">
    <property type="entry name" value="Lant_deHydtase_N"/>
</dbReference>
<proteinExistence type="predicted"/>
<dbReference type="Pfam" id="PF14028">
    <property type="entry name" value="Lant_dehydr_C"/>
    <property type="match status" value="1"/>
</dbReference>
<sequence>MIEDFGFIIIRTPLLPIYSRNGNTQQYTSCLADIHSDLELLNFLNNDLFKEALLLSSQELFHAYEKLMHRKQDLSASDKKVVNKLLKYYLRISHRSTPYGVSAGLASINIADSTKIELNRSDKHKKKVRLNFDFITQYLKRKYTDKEFLFKGKFFSNNTIYKNFRGLHYIKGDNYPFSKMTVENTSLIESIIKYTKRKKNFSQIRKFILNRVTQSEQDVDKFIFHLIDNYLLLPDFYPDILSDNITKDFQKRLKQQADNQDLLLAIAEIERLNQTKIGQGFHSYIQIGKYLKNLDKYYSNVDLLHSDMYLSFKEKQINKNVLTEIYDCIHYLNKLKADSSNSRLRTFIQKFRERYGSKEVNLADVLDTITGIGYPVESHLDTGGNEFLKGLAGLSNNSADQFMLNSWDLFLFNKYLKSKDAFEKSMLVLSEEDLSEFKSAETSAKDLPSSLFSCFRLIAQDEDAIDKGNFLIDYIYTGGPSSINLLSRFANLDSDLDQKLQKCINAEEEGINDIIFAEIIHAPSGKASNVVTKTDFRKFEIPLLNNSDSSAIKLNIDDLTVYCSDNKVILKSRSLNRIVKPRLTSAHNYTYQALNFYYFLSDLHFQDGLYGLYWNWGNLMGGFKHLPRVVYKKCILSKESWIIELSDFDHLFENKQLPSYTKVQNYFSEVKIPQQFLIKGGNDLNLYINLESKVCFDLFWEELSKNRSLKIEECLFSANQCFITNETGKYSHEFVLPLKLNKNELNLSANAADITINRQIVTDFFPGSQWLQVNIFCNFQLMDEIIVHSLQKVLISLISQKIVEGYFFVKFNAPDSHIRLRLKVKVKSKIFRILDLVNKKLKNYIQAGSIWSIQLDSYKREIDRYTLDYDQVEHFFYMDSYCTIAILETLNTVKLLNSHRHRIIVALLSCQGILEKVGLSPEEKSNFIENLSSNFKNEFQLTSVLEHKKILANNFRQIKQFLKEQTPILMSQIKQIITDRDAQSSEFYSIIQALSYDRKCRIIESILHMCCNRILITHPRLNEVVIYDFIKQSLKSEKYNETILSA</sequence>
<feature type="domain" description="Thiopeptide-type bacteriocin biosynthesis" evidence="2">
    <location>
        <begin position="770"/>
        <end position="1033"/>
    </location>
</feature>
<dbReference type="Proteomes" id="UP001232063">
    <property type="component" value="Unassembled WGS sequence"/>
</dbReference>
<evidence type="ECO:0000313" key="4">
    <source>
        <dbReference type="Proteomes" id="UP001232063"/>
    </source>
</evidence>
<dbReference type="InterPro" id="IPR023809">
    <property type="entry name" value="Thiopep_bacteriocin_synth_dom"/>
</dbReference>
<dbReference type="Pfam" id="PF04738">
    <property type="entry name" value="Lant_dehydr_N"/>
    <property type="match status" value="1"/>
</dbReference>
<evidence type="ECO:0000313" key="3">
    <source>
        <dbReference type="EMBL" id="MDJ1503290.1"/>
    </source>
</evidence>
<comment type="caution">
    <text evidence="3">The sequence shown here is derived from an EMBL/GenBank/DDBJ whole genome shotgun (WGS) entry which is preliminary data.</text>
</comment>
<protein>
    <submittedName>
        <fullName evidence="3">Lantibiotic dehydratase</fullName>
    </submittedName>
</protein>